<sequence length="67" mass="7537">MAMQRKVPLTPWESRGTPAPLNPVRRPAGQGAQRAAYTPQTLTSALIAEEQRQVFAILNRLRQARLR</sequence>
<comment type="caution">
    <text evidence="2">The sequence shown here is derived from an EMBL/GenBank/DDBJ whole genome shotgun (WGS) entry which is preliminary data.</text>
</comment>
<protein>
    <submittedName>
        <fullName evidence="2">Uncharacterized protein</fullName>
    </submittedName>
</protein>
<evidence type="ECO:0000256" key="1">
    <source>
        <dbReference type="SAM" id="MobiDB-lite"/>
    </source>
</evidence>
<dbReference type="AlphaFoldDB" id="A0A2K3V0H0"/>
<organism evidence="2 3">
    <name type="scientific">Deinococcus koreensis</name>
    <dbReference type="NCBI Taxonomy" id="2054903"/>
    <lineage>
        <taxon>Bacteria</taxon>
        <taxon>Thermotogati</taxon>
        <taxon>Deinococcota</taxon>
        <taxon>Deinococci</taxon>
        <taxon>Deinococcales</taxon>
        <taxon>Deinococcaceae</taxon>
        <taxon>Deinococcus</taxon>
    </lineage>
</organism>
<reference evidence="2 3" key="1">
    <citation type="submission" date="2018-01" db="EMBL/GenBank/DDBJ databases">
        <title>Deinococcus koreensis sp. nov., a radiation-resistant bacterium isolated from river water.</title>
        <authorList>
            <person name="Choi A."/>
        </authorList>
    </citation>
    <scope>NUCLEOTIDE SEQUENCE [LARGE SCALE GENOMIC DNA]</scope>
    <source>
        <strain evidence="2 3">SJW1-2</strain>
    </source>
</reference>
<dbReference type="Proteomes" id="UP000236379">
    <property type="component" value="Unassembled WGS sequence"/>
</dbReference>
<gene>
    <name evidence="2" type="ORF">CVO96_13765</name>
</gene>
<evidence type="ECO:0000313" key="2">
    <source>
        <dbReference type="EMBL" id="PNY82286.1"/>
    </source>
</evidence>
<feature type="region of interest" description="Disordered" evidence="1">
    <location>
        <begin position="1"/>
        <end position="36"/>
    </location>
</feature>
<name>A0A2K3V0H0_9DEIO</name>
<feature type="compositionally biased region" description="Low complexity" evidence="1">
    <location>
        <begin position="25"/>
        <end position="36"/>
    </location>
</feature>
<accession>A0A2K3V0H0</accession>
<dbReference type="EMBL" id="PPPD01000001">
    <property type="protein sequence ID" value="PNY82286.1"/>
    <property type="molecule type" value="Genomic_DNA"/>
</dbReference>
<proteinExistence type="predicted"/>
<keyword evidence="3" id="KW-1185">Reference proteome</keyword>
<evidence type="ECO:0000313" key="3">
    <source>
        <dbReference type="Proteomes" id="UP000236379"/>
    </source>
</evidence>